<comment type="caution">
    <text evidence="2">The sequence shown here is derived from an EMBL/GenBank/DDBJ whole genome shotgun (WGS) entry which is preliminary data.</text>
</comment>
<dbReference type="Proteomes" id="UP000794436">
    <property type="component" value="Unassembled WGS sequence"/>
</dbReference>
<feature type="region of interest" description="Disordered" evidence="1">
    <location>
        <begin position="502"/>
        <end position="541"/>
    </location>
</feature>
<feature type="region of interest" description="Disordered" evidence="1">
    <location>
        <begin position="679"/>
        <end position="770"/>
    </location>
</feature>
<gene>
    <name evidence="2" type="ORF">Poli38472_006403</name>
</gene>
<evidence type="ECO:0000313" key="2">
    <source>
        <dbReference type="EMBL" id="TMW56393.1"/>
    </source>
</evidence>
<keyword evidence="3" id="KW-1185">Reference proteome</keyword>
<proteinExistence type="predicted"/>
<feature type="compositionally biased region" description="Polar residues" evidence="1">
    <location>
        <begin position="739"/>
        <end position="761"/>
    </location>
</feature>
<sequence length="983" mass="108258">MATPLALEGDGLIENLFHFLWSKDDFGDGPRIFVPHTVVYHFTQPSAWYFTSLKSGKLKKKNKVNLTNFQIEHAFTKHLRKGTGVATDIVAYYLYQLPGTTTVSTNSSASLGNDEETQAPPTVIEYFDAAALHDFLFTREKTNNGILQRFVLPKGTHNATIRAIWSPKICLLERRVNSKSLFDKHYSVYERAVTFDGGGAGELFSRPEPVRGAMLPGEVQLLCEQIVDHVTQVSYHKFRISRMVLHLKSDADDRLWLLWCSSLRLLRVHASEASSMRPLDIVSDAQVPAHVSLGHVSHYSLSPTSIKKSKSLKTLSSYHRHLSAHEIDAPLPEGFQRCTSCASVGDQPRMLLTNYRAVLEHFQRFLAFLRERINEKEQAAIEWPPDERLIKAAGGVGFGILPFCERMPSAGLSATSLQARNLVIPPVIQYLHPTLTVEDFERHRLDPIFLHRPVAVCERCCLVYADYMTLALEANTLRSTAPAILRPQREVSDLKRRLDPLDPVSMATSTLRKPVSPHAKSASKPPPSAWKPIPAGSGTEKASKAVSMLTKSTLHALPPAPKMPDRIESLAEFTGCSSEEVLMKTASWSSGCGSGTTTSPGMASQDAQREETFFRELYHQRGQVSEGHPLQHMLDSASLLSQDAKQRKNHLKTVRASGTSLGKSASMGYLDSLLAARQSKQSANPYKQVQKLRVVGNKRTKQKTKGIARSPASKTKSNLSIVVDDRDEDDLGSDVDELQNGSKSRHTNQGGTSSSPASSPKQRFISEREARASEAHQEFLFAALYEAEQQLEHMESLASIVLPGSAVDVEDEAFDDGTFPAPTSTTVAELQALLSENATLQYPPDFDTTTELDVDTSLATQHEYDEVPSSDDADMDANAYVNVNDVEASTNAEYDEMLASQYADMDQIVDGSTGEAEPTADEEHDEGPAFHYADMDTNAGVDENEVEATTNDEFPGGPTSEYADMDINAADEDPITDQDNAAA</sequence>
<feature type="compositionally biased region" description="Basic residues" evidence="1">
    <location>
        <begin position="696"/>
        <end position="706"/>
    </location>
</feature>
<feature type="compositionally biased region" description="Acidic residues" evidence="1">
    <location>
        <begin position="725"/>
        <end position="737"/>
    </location>
</feature>
<name>A0A8K1C4Y1_PYTOL</name>
<evidence type="ECO:0000313" key="3">
    <source>
        <dbReference type="Proteomes" id="UP000794436"/>
    </source>
</evidence>
<dbReference type="OrthoDB" id="298589at2759"/>
<feature type="region of interest" description="Disordered" evidence="1">
    <location>
        <begin position="911"/>
        <end position="983"/>
    </location>
</feature>
<evidence type="ECO:0000256" key="1">
    <source>
        <dbReference type="SAM" id="MobiDB-lite"/>
    </source>
</evidence>
<protein>
    <submittedName>
        <fullName evidence="2">Uncharacterized protein</fullName>
    </submittedName>
</protein>
<dbReference type="AlphaFoldDB" id="A0A8K1C4Y1"/>
<feature type="compositionally biased region" description="Low complexity" evidence="1">
    <location>
        <begin position="513"/>
        <end position="523"/>
    </location>
</feature>
<dbReference type="EMBL" id="SPLM01000145">
    <property type="protein sequence ID" value="TMW56393.1"/>
    <property type="molecule type" value="Genomic_DNA"/>
</dbReference>
<organism evidence="2 3">
    <name type="scientific">Pythium oligandrum</name>
    <name type="common">Mycoparasitic fungus</name>
    <dbReference type="NCBI Taxonomy" id="41045"/>
    <lineage>
        <taxon>Eukaryota</taxon>
        <taxon>Sar</taxon>
        <taxon>Stramenopiles</taxon>
        <taxon>Oomycota</taxon>
        <taxon>Peronosporomycetes</taxon>
        <taxon>Pythiales</taxon>
        <taxon>Pythiaceae</taxon>
        <taxon>Pythium</taxon>
    </lineage>
</organism>
<accession>A0A8K1C4Y1</accession>
<reference evidence="2" key="1">
    <citation type="submission" date="2019-03" db="EMBL/GenBank/DDBJ databases">
        <title>Long read genome sequence of the mycoparasitic Pythium oligandrum ATCC 38472 isolated from sugarbeet rhizosphere.</title>
        <authorList>
            <person name="Gaulin E."/>
        </authorList>
    </citation>
    <scope>NUCLEOTIDE SEQUENCE</scope>
    <source>
        <strain evidence="2">ATCC 38472_TT</strain>
    </source>
</reference>